<dbReference type="InterPro" id="IPR042100">
    <property type="entry name" value="Bug_dom1"/>
</dbReference>
<keyword evidence="2" id="KW-0732">Signal</keyword>
<evidence type="ECO:0000256" key="2">
    <source>
        <dbReference type="SAM" id="SignalP"/>
    </source>
</evidence>
<protein>
    <submittedName>
        <fullName evidence="3">Tripartite tricarboxylate transporter substrate binding protein</fullName>
    </submittedName>
</protein>
<comment type="caution">
    <text evidence="3">The sequence shown here is derived from an EMBL/GenBank/DDBJ whole genome shotgun (WGS) entry which is preliminary data.</text>
</comment>
<dbReference type="PIRSF" id="PIRSF017082">
    <property type="entry name" value="YflP"/>
    <property type="match status" value="1"/>
</dbReference>
<gene>
    <name evidence="3" type="ORF">F7731_22235</name>
</gene>
<feature type="chain" id="PRO_5039223567" evidence="2">
    <location>
        <begin position="21"/>
        <end position="331"/>
    </location>
</feature>
<dbReference type="EMBL" id="WBOS01000018">
    <property type="protein sequence ID" value="KAB2329565.1"/>
    <property type="molecule type" value="Genomic_DNA"/>
</dbReference>
<dbReference type="AlphaFoldDB" id="A0A6L3UYT7"/>
<organism evidence="3 4">
    <name type="scientific">Cytobacillus depressus</name>
    <dbReference type="NCBI Taxonomy" id="1602942"/>
    <lineage>
        <taxon>Bacteria</taxon>
        <taxon>Bacillati</taxon>
        <taxon>Bacillota</taxon>
        <taxon>Bacilli</taxon>
        <taxon>Bacillales</taxon>
        <taxon>Bacillaceae</taxon>
        <taxon>Cytobacillus</taxon>
    </lineage>
</organism>
<evidence type="ECO:0000313" key="4">
    <source>
        <dbReference type="Proteomes" id="UP000481030"/>
    </source>
</evidence>
<evidence type="ECO:0000313" key="3">
    <source>
        <dbReference type="EMBL" id="KAB2329565.1"/>
    </source>
</evidence>
<dbReference type="CDD" id="cd07012">
    <property type="entry name" value="PBP2_Bug_TTT"/>
    <property type="match status" value="1"/>
</dbReference>
<reference evidence="3 4" key="1">
    <citation type="journal article" date="2016" name="Antonie Van Leeuwenhoek">
        <title>Bacillus depressus sp. nov., isolated from soil of a sunflower field.</title>
        <authorList>
            <person name="Wei X."/>
            <person name="Xin D."/>
            <person name="Xin Y."/>
            <person name="Zhang H."/>
            <person name="Wang T."/>
            <person name="Zhang J."/>
        </authorList>
    </citation>
    <scope>NUCLEOTIDE SEQUENCE [LARGE SCALE GENOMIC DNA]</scope>
    <source>
        <strain evidence="3 4">BZ1</strain>
    </source>
</reference>
<dbReference type="Proteomes" id="UP000481030">
    <property type="component" value="Unassembled WGS sequence"/>
</dbReference>
<keyword evidence="4" id="KW-1185">Reference proteome</keyword>
<accession>A0A6L3UYT7</accession>
<dbReference type="PANTHER" id="PTHR42928:SF5">
    <property type="entry name" value="BLR1237 PROTEIN"/>
    <property type="match status" value="1"/>
</dbReference>
<feature type="signal peptide" evidence="2">
    <location>
        <begin position="1"/>
        <end position="20"/>
    </location>
</feature>
<dbReference type="InterPro" id="IPR005064">
    <property type="entry name" value="BUG"/>
</dbReference>
<proteinExistence type="inferred from homology"/>
<dbReference type="SUPFAM" id="SSF53850">
    <property type="entry name" value="Periplasmic binding protein-like II"/>
    <property type="match status" value="1"/>
</dbReference>
<sequence>MKVKKSFNFILATALTLGLAACSGSSESGGKNTSASNYPTKQVELIVPFAPGGGTDAVARAYADAMKNHFSEPIGVVNKTGGGGAIGFTEGINAKADGYKATLITGDFAILPNMGLVSFNKDDLKTVAQLNADPSAITVSADAPWDTVEEFLEDAQKNPEKIRIGNAGTGSIWHLSAAALEDVAGTKFSHIPYDGAAPAVTALLGGHLEAVTVSPAEVSAHIDSGKLKMLAIMTDERLDKYKDVPTLKESGVDLSVGTWRGVGVPKDTPQEIVDILTEASKKAVEEETFINVLDKMNLGLIYKDDKGFREVIDNDYELFSSLIAKSNIKQQ</sequence>
<dbReference type="Gene3D" id="3.40.190.150">
    <property type="entry name" value="Bordetella uptake gene, domain 1"/>
    <property type="match status" value="1"/>
</dbReference>
<dbReference type="Gene3D" id="3.40.190.10">
    <property type="entry name" value="Periplasmic binding protein-like II"/>
    <property type="match status" value="1"/>
</dbReference>
<name>A0A6L3UYT7_9BACI</name>
<dbReference type="RefSeq" id="WP_151536984.1">
    <property type="nucleotide sequence ID" value="NZ_WBOS01000018.1"/>
</dbReference>
<dbReference type="OrthoDB" id="8881899at2"/>
<dbReference type="PANTHER" id="PTHR42928">
    <property type="entry name" value="TRICARBOXYLATE-BINDING PROTEIN"/>
    <property type="match status" value="1"/>
</dbReference>
<comment type="similarity">
    <text evidence="1">Belongs to the UPF0065 (bug) family.</text>
</comment>
<evidence type="ECO:0000256" key="1">
    <source>
        <dbReference type="ARBA" id="ARBA00006987"/>
    </source>
</evidence>
<dbReference type="PROSITE" id="PS51257">
    <property type="entry name" value="PROKAR_LIPOPROTEIN"/>
    <property type="match status" value="1"/>
</dbReference>
<dbReference type="Pfam" id="PF03401">
    <property type="entry name" value="TctC"/>
    <property type="match status" value="1"/>
</dbReference>